<dbReference type="InterPro" id="IPR029032">
    <property type="entry name" value="AhpD-like"/>
</dbReference>
<accession>A0ABR4IPD2</accession>
<dbReference type="Gene3D" id="1.20.1290.10">
    <property type="entry name" value="AhpD-like"/>
    <property type="match status" value="1"/>
</dbReference>
<evidence type="ECO:0000313" key="2">
    <source>
        <dbReference type="Proteomes" id="UP001610446"/>
    </source>
</evidence>
<reference evidence="1 2" key="1">
    <citation type="submission" date="2024-07" db="EMBL/GenBank/DDBJ databases">
        <title>Section-level genome sequencing and comparative genomics of Aspergillus sections Usti and Cavernicolus.</title>
        <authorList>
            <consortium name="Lawrence Berkeley National Laboratory"/>
            <person name="Nybo J.L."/>
            <person name="Vesth T.C."/>
            <person name="Theobald S."/>
            <person name="Frisvad J.C."/>
            <person name="Larsen T.O."/>
            <person name="Kjaerboelling I."/>
            <person name="Rothschild-Mancinelli K."/>
            <person name="Lyhne E.K."/>
            <person name="Kogle M.E."/>
            <person name="Barry K."/>
            <person name="Clum A."/>
            <person name="Na H."/>
            <person name="Ledsgaard L."/>
            <person name="Lin J."/>
            <person name="Lipzen A."/>
            <person name="Kuo A."/>
            <person name="Riley R."/>
            <person name="Mondo S."/>
            <person name="Labutti K."/>
            <person name="Haridas S."/>
            <person name="Pangalinan J."/>
            <person name="Salamov A.A."/>
            <person name="Simmons B.A."/>
            <person name="Magnuson J.K."/>
            <person name="Chen J."/>
            <person name="Drula E."/>
            <person name="Henrissat B."/>
            <person name="Wiebenga A."/>
            <person name="Lubbers R.J."/>
            <person name="Gomes A.C."/>
            <person name="Makela M.R."/>
            <person name="Stajich J."/>
            <person name="Grigoriev I.V."/>
            <person name="Mortensen U.H."/>
            <person name="De Vries R.P."/>
            <person name="Baker S.E."/>
            <person name="Andersen M.R."/>
        </authorList>
    </citation>
    <scope>NUCLEOTIDE SEQUENCE [LARGE SCALE GENOMIC DNA]</scope>
    <source>
        <strain evidence="1 2">CBS 123904</strain>
    </source>
</reference>
<evidence type="ECO:0000313" key="1">
    <source>
        <dbReference type="EMBL" id="KAL2829627.1"/>
    </source>
</evidence>
<dbReference type="Proteomes" id="UP001610446">
    <property type="component" value="Unassembled WGS sequence"/>
</dbReference>
<organism evidence="1 2">
    <name type="scientific">Aspergillus pseudoustus</name>
    <dbReference type="NCBI Taxonomy" id="1810923"/>
    <lineage>
        <taxon>Eukaryota</taxon>
        <taxon>Fungi</taxon>
        <taxon>Dikarya</taxon>
        <taxon>Ascomycota</taxon>
        <taxon>Pezizomycotina</taxon>
        <taxon>Eurotiomycetes</taxon>
        <taxon>Eurotiomycetidae</taxon>
        <taxon>Eurotiales</taxon>
        <taxon>Aspergillaceae</taxon>
        <taxon>Aspergillus</taxon>
        <taxon>Aspergillus subgen. Nidulantes</taxon>
    </lineage>
</organism>
<name>A0ABR4IPD2_9EURO</name>
<protein>
    <recommendedName>
        <fullName evidence="3">Carboxymuconolactone decarboxylase-like domain-containing protein</fullName>
    </recommendedName>
</protein>
<gene>
    <name evidence="1" type="ORF">BJY01DRAFT_254915</name>
</gene>
<comment type="caution">
    <text evidence="1">The sequence shown here is derived from an EMBL/GenBank/DDBJ whole genome shotgun (WGS) entry which is preliminary data.</text>
</comment>
<evidence type="ECO:0008006" key="3">
    <source>
        <dbReference type="Google" id="ProtNLM"/>
    </source>
</evidence>
<dbReference type="EMBL" id="JBFXLU010000326">
    <property type="protein sequence ID" value="KAL2829627.1"/>
    <property type="molecule type" value="Genomic_DNA"/>
</dbReference>
<dbReference type="SUPFAM" id="SSF69118">
    <property type="entry name" value="AhpD-like"/>
    <property type="match status" value="1"/>
</dbReference>
<proteinExistence type="predicted"/>
<keyword evidence="2" id="KW-1185">Reference proteome</keyword>
<sequence length="252" mass="27776">MATFEEKYLTANNAPNAPRWDSELFEGLRSQLVSAAPELKPIEDAILAALCIGAHRADLVPCILEDSLRTGMCATADAFYKLEGVIMIVWPFVGIPWCVTACLGVAEILRRHDLLDLTTQTPRRPEINGDDHGKAGEELMERTYQNVANSEVREILRQHFSDFSSLTWAVCFGYSLGETTRTGVFLERESQLILASAITSSGASRQAASHLRAARGLGNSSQAIRAVWNVAKKLCLWNNVHLAEIPIEDIAH</sequence>